<sequence>MLSSDNRHPKSLIFLPIDDPDLFFSSSPTFKQDSKNLLHLHQVF</sequence>
<keyword evidence="2" id="KW-1185">Reference proteome</keyword>
<dbReference type="Proteomes" id="UP001371456">
    <property type="component" value="Unassembled WGS sequence"/>
</dbReference>
<dbReference type="EMBL" id="JBANQN010000004">
    <property type="protein sequence ID" value="KAK6790771.1"/>
    <property type="molecule type" value="Genomic_DNA"/>
</dbReference>
<organism evidence="1 2">
    <name type="scientific">Solanum bulbocastanum</name>
    <name type="common">Wild potato</name>
    <dbReference type="NCBI Taxonomy" id="147425"/>
    <lineage>
        <taxon>Eukaryota</taxon>
        <taxon>Viridiplantae</taxon>
        <taxon>Streptophyta</taxon>
        <taxon>Embryophyta</taxon>
        <taxon>Tracheophyta</taxon>
        <taxon>Spermatophyta</taxon>
        <taxon>Magnoliopsida</taxon>
        <taxon>eudicotyledons</taxon>
        <taxon>Gunneridae</taxon>
        <taxon>Pentapetalae</taxon>
        <taxon>asterids</taxon>
        <taxon>lamiids</taxon>
        <taxon>Solanales</taxon>
        <taxon>Solanaceae</taxon>
        <taxon>Solanoideae</taxon>
        <taxon>Solaneae</taxon>
        <taxon>Solanum</taxon>
    </lineage>
</organism>
<evidence type="ECO:0000313" key="1">
    <source>
        <dbReference type="EMBL" id="KAK6790771.1"/>
    </source>
</evidence>
<gene>
    <name evidence="1" type="ORF">RDI58_009852</name>
</gene>
<reference evidence="1 2" key="1">
    <citation type="submission" date="2024-02" db="EMBL/GenBank/DDBJ databases">
        <title>de novo genome assembly of Solanum bulbocastanum strain 11H21.</title>
        <authorList>
            <person name="Hosaka A.J."/>
        </authorList>
    </citation>
    <scope>NUCLEOTIDE SEQUENCE [LARGE SCALE GENOMIC DNA]</scope>
    <source>
        <tissue evidence="1">Young leaves</tissue>
    </source>
</reference>
<accession>A0AAN8TSD6</accession>
<dbReference type="AlphaFoldDB" id="A0AAN8TSD6"/>
<name>A0AAN8TSD6_SOLBU</name>
<proteinExistence type="predicted"/>
<protein>
    <submittedName>
        <fullName evidence="1">Uncharacterized protein</fullName>
    </submittedName>
</protein>
<comment type="caution">
    <text evidence="1">The sequence shown here is derived from an EMBL/GenBank/DDBJ whole genome shotgun (WGS) entry which is preliminary data.</text>
</comment>
<evidence type="ECO:0000313" key="2">
    <source>
        <dbReference type="Proteomes" id="UP001371456"/>
    </source>
</evidence>